<protein>
    <submittedName>
        <fullName evidence="1">Nitrogen fixation protein</fullName>
    </submittedName>
</protein>
<keyword evidence="2" id="KW-1185">Reference proteome</keyword>
<dbReference type="RefSeq" id="WP_150969313.1">
    <property type="nucleotide sequence ID" value="NZ_VZDO01000005.1"/>
</dbReference>
<dbReference type="SUPFAM" id="SSF144059">
    <property type="entry name" value="ImpE-like"/>
    <property type="match status" value="1"/>
</dbReference>
<accession>A0A7V7PQ88</accession>
<dbReference type="InterPro" id="IPR009211">
    <property type="entry name" value="TagJ"/>
</dbReference>
<dbReference type="Pfam" id="PF07024">
    <property type="entry name" value="ImpE"/>
    <property type="match status" value="1"/>
</dbReference>
<gene>
    <name evidence="1" type="ORF">F6X38_08650</name>
</gene>
<dbReference type="AlphaFoldDB" id="A0A7V7PQ88"/>
<dbReference type="InterPro" id="IPR011990">
    <property type="entry name" value="TPR-like_helical_dom_sf"/>
</dbReference>
<name>A0A7V7PQ88_9HYPH</name>
<reference evidence="1 2" key="1">
    <citation type="submission" date="2019-09" db="EMBL/GenBank/DDBJ databases">
        <title>YIM 132180 draft genome.</title>
        <authorList>
            <person name="Zhang K."/>
        </authorList>
    </citation>
    <scope>NUCLEOTIDE SEQUENCE [LARGE SCALE GENOMIC DNA]</scope>
    <source>
        <strain evidence="1 2">YIM 132180</strain>
    </source>
</reference>
<dbReference type="Gene3D" id="1.25.40.10">
    <property type="entry name" value="Tetratricopeptide repeat domain"/>
    <property type="match status" value="1"/>
</dbReference>
<dbReference type="Proteomes" id="UP000432089">
    <property type="component" value="Unassembled WGS sequence"/>
</dbReference>
<evidence type="ECO:0000313" key="2">
    <source>
        <dbReference type="Proteomes" id="UP000432089"/>
    </source>
</evidence>
<dbReference type="EMBL" id="VZDO01000005">
    <property type="protein sequence ID" value="KAB0680240.1"/>
    <property type="molecule type" value="Genomic_DNA"/>
</dbReference>
<dbReference type="PIRSF" id="PIRSF029288">
    <property type="entry name" value="SciE_ImpE"/>
    <property type="match status" value="1"/>
</dbReference>
<comment type="caution">
    <text evidence="1">The sequence shown here is derived from an EMBL/GenBank/DDBJ whole genome shotgun (WGS) entry which is preliminary data.</text>
</comment>
<organism evidence="1 2">
    <name type="scientific">Plantimonas leprariae</name>
    <dbReference type="NCBI Taxonomy" id="2615207"/>
    <lineage>
        <taxon>Bacteria</taxon>
        <taxon>Pseudomonadati</taxon>
        <taxon>Pseudomonadota</taxon>
        <taxon>Alphaproteobacteria</taxon>
        <taxon>Hyphomicrobiales</taxon>
        <taxon>Aurantimonadaceae</taxon>
        <taxon>Plantimonas</taxon>
    </lineage>
</organism>
<sequence length="276" mass="28973">MSAASNQTAGEVAALLERDDLGGAVKAAGERLRASPNRDDLRLALVDLLILSGDLDRADKVAALGATIRPANAVGITLLRGVIQGLMARRAWLSTGALPAFPNGPTTRDQAAVRLQLALNEGDGEAARAALAEIDAAPAGTDFEWNGEPVAGSLRDLDDRLPHAFEAVTSGGAYLWIDFERVRGVEFAPVARPRDLALRRARIELRDGAAADVFVPAIYPEGPGEADDALRLGRRTDWAEAPGGLALGRGQRSLLVGEESRTLLNASRISFGGGDA</sequence>
<proteinExistence type="predicted"/>
<evidence type="ECO:0000313" key="1">
    <source>
        <dbReference type="EMBL" id="KAB0680240.1"/>
    </source>
</evidence>